<dbReference type="EMBL" id="MT141948">
    <property type="protein sequence ID" value="QJA72404.1"/>
    <property type="molecule type" value="Genomic_DNA"/>
</dbReference>
<protein>
    <submittedName>
        <fullName evidence="1">Uncharacterized protein</fullName>
    </submittedName>
</protein>
<dbReference type="AlphaFoldDB" id="A0A6M3JQN7"/>
<organism evidence="1">
    <name type="scientific">viral metagenome</name>
    <dbReference type="NCBI Taxonomy" id="1070528"/>
    <lineage>
        <taxon>unclassified sequences</taxon>
        <taxon>metagenomes</taxon>
        <taxon>organismal metagenomes</taxon>
    </lineage>
</organism>
<reference evidence="1" key="1">
    <citation type="submission" date="2020-03" db="EMBL/GenBank/DDBJ databases">
        <title>The deep terrestrial virosphere.</title>
        <authorList>
            <person name="Holmfeldt K."/>
            <person name="Nilsson E."/>
            <person name="Simone D."/>
            <person name="Lopez-Fernandez M."/>
            <person name="Wu X."/>
            <person name="de Brujin I."/>
            <person name="Lundin D."/>
            <person name="Andersson A."/>
            <person name="Bertilsson S."/>
            <person name="Dopson M."/>
        </authorList>
    </citation>
    <scope>NUCLEOTIDE SEQUENCE</scope>
    <source>
        <strain evidence="1">MM415A02770</strain>
    </source>
</reference>
<accession>A0A6M3JQN7</accession>
<gene>
    <name evidence="1" type="ORF">MM415A02770_0015</name>
</gene>
<name>A0A6M3JQN7_9ZZZZ</name>
<evidence type="ECO:0000313" key="1">
    <source>
        <dbReference type="EMBL" id="QJA72404.1"/>
    </source>
</evidence>
<proteinExistence type="predicted"/>
<sequence length="100" mass="11707">MTLRKLILEDLTKTELVKLVREAYFYQPTQRELLKLRWESMSEEASCIMAEANRESQQWTGIKTFEALKKWSEAQELFDKGLALSDKADALFKVLCETKD</sequence>